<protein>
    <submittedName>
        <fullName evidence="7">Mobile element protein</fullName>
    </submittedName>
</protein>
<gene>
    <name evidence="7" type="ORF">MNBD_GAMMA15-212</name>
</gene>
<name>A0A3B0Z5T9_9ZZZZ</name>
<dbReference type="NCBIfam" id="NF033581">
    <property type="entry name" value="transpos_IS5_4"/>
    <property type="match status" value="1"/>
</dbReference>
<feature type="region of interest" description="Disordered" evidence="4">
    <location>
        <begin position="93"/>
        <end position="138"/>
    </location>
</feature>
<dbReference type="PANTHER" id="PTHR35604:SF2">
    <property type="entry name" value="TRANSPOSASE INSH FOR INSERTION SEQUENCE ELEMENT IS5A-RELATED"/>
    <property type="match status" value="1"/>
</dbReference>
<dbReference type="EMBL" id="UOFN01000064">
    <property type="protein sequence ID" value="VAW76704.1"/>
    <property type="molecule type" value="Genomic_DNA"/>
</dbReference>
<feature type="compositionally biased region" description="Basic and acidic residues" evidence="4">
    <location>
        <begin position="96"/>
        <end position="105"/>
    </location>
</feature>
<feature type="domain" description="Transposase InsH N-terminal" evidence="6">
    <location>
        <begin position="1"/>
        <end position="51"/>
    </location>
</feature>
<dbReference type="InterPro" id="IPR002559">
    <property type="entry name" value="Transposase_11"/>
</dbReference>
<sequence length="254" mass="29292">MFKVLVLQQLYNLSDDQIEYQIRDRLSFMRFLDLGVEDRVPDAKTVWAYREKLTEAGMMKTLFDKFDAYLRNNGYLAMGGQIVDASIVPVPRQHNKRDETEKIKAGETPQGWEGTPNKKRQKDGDARWTKKHGKSHYGYKNHINVDRRHKFVRTYEVSDASVHDSQTFDGLIDPGNTSSDFWGDSACRSQKIESKLEERGLRSHIHHKGRRGKPLTERQKKVNNTRMRSAGTGRACVRVSGTVDGRQANPFNRH</sequence>
<evidence type="ECO:0000256" key="2">
    <source>
        <dbReference type="ARBA" id="ARBA00023125"/>
    </source>
</evidence>
<evidence type="ECO:0000313" key="7">
    <source>
        <dbReference type="EMBL" id="VAW76704.1"/>
    </source>
</evidence>
<proteinExistence type="predicted"/>
<dbReference type="GO" id="GO:0003677">
    <property type="term" value="F:DNA binding"/>
    <property type="evidence" value="ECO:0007669"/>
    <property type="project" value="UniProtKB-KW"/>
</dbReference>
<evidence type="ECO:0000256" key="3">
    <source>
        <dbReference type="ARBA" id="ARBA00023172"/>
    </source>
</evidence>
<evidence type="ECO:0000259" key="5">
    <source>
        <dbReference type="Pfam" id="PF01609"/>
    </source>
</evidence>
<evidence type="ECO:0000259" key="6">
    <source>
        <dbReference type="Pfam" id="PF05598"/>
    </source>
</evidence>
<dbReference type="PANTHER" id="PTHR35604">
    <property type="entry name" value="TRANSPOSASE INSH FOR INSERTION SEQUENCE ELEMENT IS5A-RELATED"/>
    <property type="match status" value="1"/>
</dbReference>
<keyword evidence="2" id="KW-0238">DNA-binding</keyword>
<dbReference type="AlphaFoldDB" id="A0A3B0Z5T9"/>
<dbReference type="GO" id="GO:0004803">
    <property type="term" value="F:transposase activity"/>
    <property type="evidence" value="ECO:0007669"/>
    <property type="project" value="InterPro"/>
</dbReference>
<dbReference type="GO" id="GO:0006313">
    <property type="term" value="P:DNA transposition"/>
    <property type="evidence" value="ECO:0007669"/>
    <property type="project" value="InterPro"/>
</dbReference>
<evidence type="ECO:0000256" key="1">
    <source>
        <dbReference type="ARBA" id="ARBA00003544"/>
    </source>
</evidence>
<dbReference type="InterPro" id="IPR047959">
    <property type="entry name" value="Transpos_IS5"/>
</dbReference>
<accession>A0A3B0Z5T9</accession>
<dbReference type="Pfam" id="PF05598">
    <property type="entry name" value="DUF772"/>
    <property type="match status" value="1"/>
</dbReference>
<comment type="function">
    <text evidence="1">Involved in the transposition of the insertion sequence IS5.</text>
</comment>
<feature type="domain" description="Transposase IS4-like" evidence="5">
    <location>
        <begin position="80"/>
        <end position="224"/>
    </location>
</feature>
<reference evidence="7" key="1">
    <citation type="submission" date="2018-06" db="EMBL/GenBank/DDBJ databases">
        <authorList>
            <person name="Zhirakovskaya E."/>
        </authorList>
    </citation>
    <scope>NUCLEOTIDE SEQUENCE</scope>
</reference>
<keyword evidence="3" id="KW-0233">DNA recombination</keyword>
<evidence type="ECO:0000256" key="4">
    <source>
        <dbReference type="SAM" id="MobiDB-lite"/>
    </source>
</evidence>
<feature type="compositionally biased region" description="Basic residues" evidence="4">
    <location>
        <begin position="129"/>
        <end position="138"/>
    </location>
</feature>
<organism evidence="7">
    <name type="scientific">hydrothermal vent metagenome</name>
    <dbReference type="NCBI Taxonomy" id="652676"/>
    <lineage>
        <taxon>unclassified sequences</taxon>
        <taxon>metagenomes</taxon>
        <taxon>ecological metagenomes</taxon>
    </lineage>
</organism>
<dbReference type="Pfam" id="PF01609">
    <property type="entry name" value="DDE_Tnp_1"/>
    <property type="match status" value="1"/>
</dbReference>
<dbReference type="InterPro" id="IPR008490">
    <property type="entry name" value="Transposase_InsH_N"/>
</dbReference>